<dbReference type="RefSeq" id="WP_077541753.1">
    <property type="nucleotide sequence ID" value="NZ_MLHN01000007.1"/>
</dbReference>
<organism evidence="2 3">
    <name type="scientific">Rodentibacter genomosp. 1</name>
    <dbReference type="NCBI Taxonomy" id="1908264"/>
    <lineage>
        <taxon>Bacteria</taxon>
        <taxon>Pseudomonadati</taxon>
        <taxon>Pseudomonadota</taxon>
        <taxon>Gammaproteobacteria</taxon>
        <taxon>Pasteurellales</taxon>
        <taxon>Pasteurellaceae</taxon>
        <taxon>Rodentibacter</taxon>
    </lineage>
</organism>
<evidence type="ECO:0000256" key="1">
    <source>
        <dbReference type="SAM" id="SignalP"/>
    </source>
</evidence>
<evidence type="ECO:0000313" key="3">
    <source>
        <dbReference type="Proteomes" id="UP000188481"/>
    </source>
</evidence>
<dbReference type="STRING" id="1908264.BKK54_03330"/>
<reference evidence="2 3" key="1">
    <citation type="submission" date="2016-10" db="EMBL/GenBank/DDBJ databases">
        <title>Rodentibacter gen. nov. and new species.</title>
        <authorList>
            <person name="Christensen H."/>
        </authorList>
    </citation>
    <scope>NUCLEOTIDE SEQUENCE [LARGE SCALE GENOMIC DNA]</scope>
    <source>
        <strain evidence="3">ppn416</strain>
    </source>
</reference>
<gene>
    <name evidence="2" type="ORF">BKK54_03330</name>
</gene>
<comment type="caution">
    <text evidence="2">The sequence shown here is derived from an EMBL/GenBank/DDBJ whole genome shotgun (WGS) entry which is preliminary data.</text>
</comment>
<feature type="signal peptide" evidence="1">
    <location>
        <begin position="1"/>
        <end position="29"/>
    </location>
</feature>
<dbReference type="Proteomes" id="UP000188481">
    <property type="component" value="Unassembled WGS sequence"/>
</dbReference>
<evidence type="ECO:0000313" key="2">
    <source>
        <dbReference type="EMBL" id="OOF51262.1"/>
    </source>
</evidence>
<keyword evidence="3" id="KW-1185">Reference proteome</keyword>
<dbReference type="EMBL" id="MLHN01000007">
    <property type="protein sequence ID" value="OOF51262.1"/>
    <property type="molecule type" value="Genomic_DNA"/>
</dbReference>
<dbReference type="InterPro" id="IPR020508">
    <property type="entry name" value="SecM_small"/>
</dbReference>
<dbReference type="AlphaFoldDB" id="A0A1V3J7I6"/>
<protein>
    <submittedName>
        <fullName evidence="2">Uncharacterized protein</fullName>
    </submittedName>
</protein>
<name>A0A1V3J7I6_9PAST</name>
<feature type="chain" id="PRO_5013273976" evidence="1">
    <location>
        <begin position="30"/>
        <end position="99"/>
    </location>
</feature>
<keyword evidence="1" id="KW-0732">Signal</keyword>
<dbReference type="NCBIfam" id="NF038363">
    <property type="entry name" value="SecM_small"/>
    <property type="match status" value="1"/>
</dbReference>
<proteinExistence type="predicted"/>
<sequence>MISGKSPPYFWSRLLLSVIAIFALPNAQSLENKTTENYSSSVSVQQVLETTKIACHVQRSSVQPFPISYSEKKWTEIRPHFVMAVFNVQAPIRAGPLLI</sequence>
<accession>A0A1V3J7I6</accession>
<dbReference type="Pfam" id="PF10818">
    <property type="entry name" value="SecM_small"/>
    <property type="match status" value="1"/>
</dbReference>